<dbReference type="EMBL" id="NXLW01000020">
    <property type="protein sequence ID" value="RDU70429.1"/>
    <property type="molecule type" value="Genomic_DNA"/>
</dbReference>
<accession>A0A3D8IYS9</accession>
<protein>
    <submittedName>
        <fullName evidence="1">Uncharacterized protein</fullName>
    </submittedName>
</protein>
<evidence type="ECO:0000313" key="1">
    <source>
        <dbReference type="EMBL" id="RDU70429.1"/>
    </source>
</evidence>
<gene>
    <name evidence="1" type="ORF">CQA66_08450</name>
</gene>
<evidence type="ECO:0000313" key="2">
    <source>
        <dbReference type="Proteomes" id="UP000256424"/>
    </source>
</evidence>
<comment type="caution">
    <text evidence="1">The sequence shown here is derived from an EMBL/GenBank/DDBJ whole genome shotgun (WGS) entry which is preliminary data.</text>
</comment>
<name>A0A3D8IYS9_9HELI</name>
<dbReference type="RefSeq" id="WP_115582648.1">
    <property type="nucleotide sequence ID" value="NZ_NXLW01000020.1"/>
</dbReference>
<dbReference type="AlphaFoldDB" id="A0A3D8IYS9"/>
<dbReference type="Proteomes" id="UP000256424">
    <property type="component" value="Unassembled WGS sequence"/>
</dbReference>
<keyword evidence="2" id="KW-1185">Reference proteome</keyword>
<reference evidence="1 2" key="1">
    <citation type="submission" date="2018-04" db="EMBL/GenBank/DDBJ databases">
        <title>Novel Campyloabacter and Helicobacter Species and Strains.</title>
        <authorList>
            <person name="Mannion A.J."/>
            <person name="Shen Z."/>
            <person name="Fox J.G."/>
        </authorList>
    </citation>
    <scope>NUCLEOTIDE SEQUENCE [LARGE SCALE GENOMIC DNA]</scope>
    <source>
        <strain evidence="1 2">MIT 97-5075</strain>
    </source>
</reference>
<organism evidence="1 2">
    <name type="scientific">Helicobacter aurati</name>
    <dbReference type="NCBI Taxonomy" id="137778"/>
    <lineage>
        <taxon>Bacteria</taxon>
        <taxon>Pseudomonadati</taxon>
        <taxon>Campylobacterota</taxon>
        <taxon>Epsilonproteobacteria</taxon>
        <taxon>Campylobacterales</taxon>
        <taxon>Helicobacteraceae</taxon>
        <taxon>Helicobacter</taxon>
    </lineage>
</organism>
<proteinExistence type="predicted"/>
<sequence length="105" mass="12143">MTSFELDSKNNLVYGYSFFEVDNKKRILQDIKTKIGMIVGENPFDSEEGFDFISYIQNNTYNIQSRMKEECKKIEDVQDILINTDNDGNIVNFQILTQAGETLNV</sequence>